<dbReference type="Pfam" id="PF02643">
    <property type="entry name" value="DUF192"/>
    <property type="match status" value="1"/>
</dbReference>
<keyword evidence="2" id="KW-1185">Reference proteome</keyword>
<dbReference type="PANTHER" id="PTHR37953:SF1">
    <property type="entry name" value="UPF0127 PROTEIN MJ1496"/>
    <property type="match status" value="1"/>
</dbReference>
<reference evidence="1 2" key="1">
    <citation type="submission" date="2019-01" db="EMBL/GenBank/DDBJ databases">
        <authorList>
            <person name="Chen W.-M."/>
        </authorList>
    </citation>
    <scope>NUCLEOTIDE SEQUENCE [LARGE SCALE GENOMIC DNA]</scope>
    <source>
        <strain evidence="1 2">KYPC3</strain>
    </source>
</reference>
<dbReference type="OrthoDB" id="5526466at2"/>
<dbReference type="EMBL" id="SACS01000003">
    <property type="protein sequence ID" value="RVU40950.1"/>
    <property type="molecule type" value="Genomic_DNA"/>
</dbReference>
<name>A0A437R2G2_9GAMM</name>
<dbReference type="AlphaFoldDB" id="A0A437R2G2"/>
<gene>
    <name evidence="1" type="ORF">EOE67_04415</name>
</gene>
<dbReference type="PANTHER" id="PTHR37953">
    <property type="entry name" value="UPF0127 PROTEIN MJ1496"/>
    <property type="match status" value="1"/>
</dbReference>
<dbReference type="InterPro" id="IPR038695">
    <property type="entry name" value="Saro_0823-like_sf"/>
</dbReference>
<dbReference type="Proteomes" id="UP000283077">
    <property type="component" value="Unassembled WGS sequence"/>
</dbReference>
<sequence>MHTGLVLAGLLISGCHAQPPQTEFPEKFELVQLRVGSSVQQVQLADTEAKRRQGLMGQIPLQHGMLLLHQTPKRMVLWMKNTPSALDVAFIDANWNIVGVTQMQPFSEDLHESPGPVLGALEMPLGWFAKANITVGQQLVLCTTPCEPSMSSNPD</sequence>
<dbReference type="Gene3D" id="2.60.120.1140">
    <property type="entry name" value="Protein of unknown function DUF192"/>
    <property type="match status" value="1"/>
</dbReference>
<evidence type="ECO:0000313" key="1">
    <source>
        <dbReference type="EMBL" id="RVU40950.1"/>
    </source>
</evidence>
<accession>A0A437R2G2</accession>
<organism evidence="1 2">
    <name type="scientific">Rheinheimera riviphila</name>
    <dbReference type="NCBI Taxonomy" id="1834037"/>
    <lineage>
        <taxon>Bacteria</taxon>
        <taxon>Pseudomonadati</taxon>
        <taxon>Pseudomonadota</taxon>
        <taxon>Gammaproteobacteria</taxon>
        <taxon>Chromatiales</taxon>
        <taxon>Chromatiaceae</taxon>
        <taxon>Rheinheimera</taxon>
    </lineage>
</organism>
<dbReference type="InterPro" id="IPR003795">
    <property type="entry name" value="DUF192"/>
</dbReference>
<protein>
    <submittedName>
        <fullName evidence="1">DUF192 domain-containing protein</fullName>
    </submittedName>
</protein>
<comment type="caution">
    <text evidence="1">The sequence shown here is derived from an EMBL/GenBank/DDBJ whole genome shotgun (WGS) entry which is preliminary data.</text>
</comment>
<proteinExistence type="predicted"/>
<evidence type="ECO:0000313" key="2">
    <source>
        <dbReference type="Proteomes" id="UP000283077"/>
    </source>
</evidence>